<feature type="transmembrane region" description="Helical" evidence="6">
    <location>
        <begin position="408"/>
        <end position="426"/>
    </location>
</feature>
<keyword evidence="4 6" id="KW-1133">Transmembrane helix</keyword>
<comment type="subcellular location">
    <subcellularLocation>
        <location evidence="1">Cell membrane</location>
        <topology evidence="1">Multi-pass membrane protein</topology>
    </subcellularLocation>
</comment>
<dbReference type="Gene3D" id="3.60.15.10">
    <property type="entry name" value="Ribonuclease Z/Hydroxyacylglutathione hydrolase-like"/>
    <property type="match status" value="1"/>
</dbReference>
<dbReference type="PANTHER" id="PTHR30619:SF1">
    <property type="entry name" value="RECOMBINATION PROTEIN 2"/>
    <property type="match status" value="1"/>
</dbReference>
<dbReference type="InterPro" id="IPR025405">
    <property type="entry name" value="DUF4131"/>
</dbReference>
<evidence type="ECO:0000313" key="9">
    <source>
        <dbReference type="Proteomes" id="UP001528672"/>
    </source>
</evidence>
<feature type="transmembrane region" description="Helical" evidence="6">
    <location>
        <begin position="49"/>
        <end position="71"/>
    </location>
</feature>
<keyword evidence="5 6" id="KW-0472">Membrane</keyword>
<evidence type="ECO:0000256" key="1">
    <source>
        <dbReference type="ARBA" id="ARBA00004651"/>
    </source>
</evidence>
<keyword evidence="2" id="KW-1003">Cell membrane</keyword>
<dbReference type="SMART" id="SM00849">
    <property type="entry name" value="Lactamase_B"/>
    <property type="match status" value="1"/>
</dbReference>
<evidence type="ECO:0000256" key="5">
    <source>
        <dbReference type="ARBA" id="ARBA00023136"/>
    </source>
</evidence>
<dbReference type="Pfam" id="PF13567">
    <property type="entry name" value="DUF4131"/>
    <property type="match status" value="1"/>
</dbReference>
<name>A0ABT5MKL9_9BURK</name>
<comment type="caution">
    <text evidence="8">The sequence shown here is derived from an EMBL/GenBank/DDBJ whole genome shotgun (WGS) entry which is preliminary data.</text>
</comment>
<evidence type="ECO:0000256" key="4">
    <source>
        <dbReference type="ARBA" id="ARBA00022989"/>
    </source>
</evidence>
<dbReference type="Proteomes" id="UP001528672">
    <property type="component" value="Unassembled WGS sequence"/>
</dbReference>
<keyword evidence="9" id="KW-1185">Reference proteome</keyword>
<dbReference type="InterPro" id="IPR052159">
    <property type="entry name" value="Competence_DNA_uptake"/>
</dbReference>
<dbReference type="InterPro" id="IPR036866">
    <property type="entry name" value="RibonucZ/Hydroxyglut_hydro"/>
</dbReference>
<feature type="transmembrane region" description="Helical" evidence="6">
    <location>
        <begin position="301"/>
        <end position="324"/>
    </location>
</feature>
<dbReference type="InterPro" id="IPR035681">
    <property type="entry name" value="ComA-like_MBL"/>
</dbReference>
<evidence type="ECO:0000256" key="2">
    <source>
        <dbReference type="ARBA" id="ARBA00022475"/>
    </source>
</evidence>
<dbReference type="EMBL" id="JAQSIO010000011">
    <property type="protein sequence ID" value="MDD0816936.1"/>
    <property type="molecule type" value="Genomic_DNA"/>
</dbReference>
<evidence type="ECO:0000256" key="6">
    <source>
        <dbReference type="SAM" id="Phobius"/>
    </source>
</evidence>
<feature type="domain" description="Metallo-beta-lactamase" evidence="7">
    <location>
        <begin position="595"/>
        <end position="787"/>
    </location>
</feature>
<feature type="transmembrane region" description="Helical" evidence="6">
    <location>
        <begin position="487"/>
        <end position="505"/>
    </location>
</feature>
<proteinExistence type="predicted"/>
<feature type="transmembrane region" description="Helical" evidence="6">
    <location>
        <begin position="344"/>
        <end position="364"/>
    </location>
</feature>
<evidence type="ECO:0000259" key="7">
    <source>
        <dbReference type="SMART" id="SM00849"/>
    </source>
</evidence>
<feature type="transmembrane region" description="Helical" evidence="6">
    <location>
        <begin position="459"/>
        <end position="481"/>
    </location>
</feature>
<gene>
    <name evidence="8" type="ORF">PSQ39_20055</name>
</gene>
<dbReference type="InterPro" id="IPR004477">
    <property type="entry name" value="ComEC_N"/>
</dbReference>
<accession>A0ABT5MKL9</accession>
<dbReference type="InterPro" id="IPR001279">
    <property type="entry name" value="Metallo-B-lactamas"/>
</dbReference>
<evidence type="ECO:0000313" key="8">
    <source>
        <dbReference type="EMBL" id="MDD0816936.1"/>
    </source>
</evidence>
<keyword evidence="3 6" id="KW-0812">Transmembrane</keyword>
<dbReference type="Pfam" id="PF00753">
    <property type="entry name" value="Lactamase_B"/>
    <property type="match status" value="1"/>
</dbReference>
<protein>
    <submittedName>
        <fullName evidence="8">ComEC/Rec2 family competence protein</fullName>
    </submittedName>
</protein>
<dbReference type="RefSeq" id="WP_273929181.1">
    <property type="nucleotide sequence ID" value="NZ_JAQSIO010000011.1"/>
</dbReference>
<dbReference type="Pfam" id="PF03772">
    <property type="entry name" value="Competence"/>
    <property type="match status" value="1"/>
</dbReference>
<dbReference type="NCBIfam" id="TIGR00360">
    <property type="entry name" value="ComEC_N-term"/>
    <property type="match status" value="1"/>
</dbReference>
<dbReference type="SUPFAM" id="SSF56281">
    <property type="entry name" value="Metallo-hydrolase/oxidoreductase"/>
    <property type="match status" value="1"/>
</dbReference>
<dbReference type="CDD" id="cd07731">
    <property type="entry name" value="ComA-like_MBL-fold"/>
    <property type="match status" value="1"/>
</dbReference>
<reference evidence="8 9" key="1">
    <citation type="submission" date="2023-02" db="EMBL/GenBank/DDBJ databases">
        <title>Bacterial whole genome sequence for Curvibacter sp. HBC28.</title>
        <authorList>
            <person name="Le V."/>
            <person name="Ko S.-R."/>
            <person name="Ahn C.-Y."/>
            <person name="Oh H.-M."/>
        </authorList>
    </citation>
    <scope>NUCLEOTIDE SEQUENCE [LARGE SCALE GENOMIC DNA]</scope>
    <source>
        <strain evidence="8 9">HBC28</strain>
    </source>
</reference>
<evidence type="ECO:0000256" key="3">
    <source>
        <dbReference type="ARBA" id="ARBA00022692"/>
    </source>
</evidence>
<organism evidence="8 9">
    <name type="scientific">Curvibacter microcysteis</name>
    <dbReference type="NCBI Taxonomy" id="3026419"/>
    <lineage>
        <taxon>Bacteria</taxon>
        <taxon>Pseudomonadati</taxon>
        <taxon>Pseudomonadota</taxon>
        <taxon>Betaproteobacteria</taxon>
        <taxon>Burkholderiales</taxon>
        <taxon>Comamonadaceae</taxon>
        <taxon>Curvibacter</taxon>
    </lineage>
</organism>
<feature type="transmembrane region" description="Helical" evidence="6">
    <location>
        <begin position="83"/>
        <end position="102"/>
    </location>
</feature>
<dbReference type="PANTHER" id="PTHR30619">
    <property type="entry name" value="DNA INTERNALIZATION/COMPETENCE PROTEIN COMEC/REC2"/>
    <property type="match status" value="1"/>
</dbReference>
<sequence>MPQLWSTDVPGHSSPGGQSSFWRLPWRGCMAASLGVLAGTALQLQQARLWPLVDVVWVGLAGLVLSLGMAWLGDRPGRRAVRLSGVGAWVLVWLLALVLTWAQLGIRAALLRDSALPEAWEGLDIEVIGRVSAMPQRLAWGQRFLLVPESAQWAGQALALPSPLWLGWSGAGDGGEAAAPALVAGERWRFSVRLKRVHGALNPGGFDHELWLWEQGVLATGQVRAGPGLPLPERLVATAAYPVERWRQRVRDAIWRHLLQGVPEGGSVRQAGVVVALVTGDQRAIERADWQVFRSTGVAHLMSISGLHITLLAWLASRAIQALWRQTARWPGALGRVCLRWPAPWVASLGGLLVALSYSVFCGWGVPAQRTVGMLAVLTCLRAAGLRWPWQQTWALMAAVVVLWDPWAWLQPGFWLSFVAVGVLFVTDAGAKGRALPQEPVSAWLQAWRAVAALLREQWVLTLALAPLTLWLFGQVSVVGLVANLFAIPWVTGVVTPLALLGCLLPPLWDAAAWAVQGLAVVLVWLAAWPGATWSVAAPPLWAGAVGLLGGVMCAGPWPGAWRLLGVPLLLPVLFWQAQRPDWGRFELLAADVGQGNAVIVRTAQHTLVYDAGSRYSPDSDAGDRVLLPLLRAAGETPDRLVLSHRDTDHTGGARALLSAFPQMTLWSSLAPDHPLRLGREHTACGTGQGWQWDGVHFAFSHPGAVALGPEPRPNALSCVLRVQDAHGVAALLPGDIEAAQELALVGQGAALAADWLLVPHHGSKTSSTPAFVAAVAPRVAVVQAGYRNRFAHPAPEVRERYLTRELRWVETPVCGAALWRSQQPDTVQCEREHRPRYWHWPLHP</sequence>